<dbReference type="RefSeq" id="XP_038785787.1">
    <property type="nucleotide sequence ID" value="XM_038931290.1"/>
</dbReference>
<evidence type="ECO:0000259" key="2">
    <source>
        <dbReference type="PROSITE" id="PS50089"/>
    </source>
</evidence>
<dbReference type="GO" id="GO:0004842">
    <property type="term" value="F:ubiquitin-protein transferase activity"/>
    <property type="evidence" value="ECO:0007669"/>
    <property type="project" value="InterPro"/>
</dbReference>
<dbReference type="GO" id="GO:0036297">
    <property type="term" value="P:interstrand cross-link repair"/>
    <property type="evidence" value="ECO:0007669"/>
    <property type="project" value="InterPro"/>
</dbReference>
<reference evidence="3" key="2">
    <citation type="submission" date="2020-08" db="EMBL/GenBank/DDBJ databases">
        <title>Draft Genome Sequence of Cumin Blight Pathogen Alternaria burnsii.</title>
        <authorList>
            <person name="Feng Z."/>
        </authorList>
    </citation>
    <scope>NUCLEOTIDE SEQUENCE</scope>
    <source>
        <strain evidence="3">CBS107.38</strain>
    </source>
</reference>
<dbReference type="Proteomes" id="UP000596902">
    <property type="component" value="Unassembled WGS sequence"/>
</dbReference>
<dbReference type="PANTHER" id="PTHR16047:SF7">
    <property type="entry name" value="E3 UBIQUITIN-PROTEIN LIGASE RFWD3"/>
    <property type="match status" value="1"/>
</dbReference>
<dbReference type="InterPro" id="IPR013083">
    <property type="entry name" value="Znf_RING/FYVE/PHD"/>
</dbReference>
<evidence type="ECO:0000256" key="1">
    <source>
        <dbReference type="PROSITE-ProRule" id="PRU00175"/>
    </source>
</evidence>
<evidence type="ECO:0000313" key="3">
    <source>
        <dbReference type="EMBL" id="KAF7675524.1"/>
    </source>
</evidence>
<gene>
    <name evidence="3" type="ORF">GT037_006243</name>
</gene>
<sequence>MESLDSVSTDLHKLMNICTDHFSATHHPVALACKHIFGHECIKKWLKRGRGNTNACPTCRYVVVPKLKRRKSFDVASSWQALCDQPPERLNALMLKIWSGLQVLWQREPTGAFTVTSVLDQAIIPALINTALGTNAPDDRRQDSVLDCYNLVAASWDSLGRPNIATGLAIPLVRLARLIASAGTVLPKWLTTNPRANRLIWRANACLPIGEEDISWRYIIEASRQTESSYFPLLHLYTVLISQSIAHYPAPVPYPTRHHEIMNLVVERCCTKIGGGGAAWKGRPDDELKDVLVGVYGELRWYQLEKGKISLRGRDGEDAVVKGIWALAGWGSGRGNPR</sequence>
<dbReference type="InterPro" id="IPR001841">
    <property type="entry name" value="Znf_RING"/>
</dbReference>
<organism evidence="3 4">
    <name type="scientific">Alternaria burnsii</name>
    <dbReference type="NCBI Taxonomy" id="1187904"/>
    <lineage>
        <taxon>Eukaryota</taxon>
        <taxon>Fungi</taxon>
        <taxon>Dikarya</taxon>
        <taxon>Ascomycota</taxon>
        <taxon>Pezizomycotina</taxon>
        <taxon>Dothideomycetes</taxon>
        <taxon>Pleosporomycetidae</taxon>
        <taxon>Pleosporales</taxon>
        <taxon>Pleosporineae</taxon>
        <taxon>Pleosporaceae</taxon>
        <taxon>Alternaria</taxon>
        <taxon>Alternaria sect. Alternaria</taxon>
    </lineage>
</organism>
<keyword evidence="1" id="KW-0479">Metal-binding</keyword>
<dbReference type="GeneID" id="62204468"/>
<accession>A0A8H7EH11</accession>
<dbReference type="AlphaFoldDB" id="A0A8H7EH11"/>
<dbReference type="GO" id="GO:0016567">
    <property type="term" value="P:protein ubiquitination"/>
    <property type="evidence" value="ECO:0007669"/>
    <property type="project" value="InterPro"/>
</dbReference>
<dbReference type="SUPFAM" id="SSF57850">
    <property type="entry name" value="RING/U-box"/>
    <property type="match status" value="1"/>
</dbReference>
<evidence type="ECO:0000313" key="4">
    <source>
        <dbReference type="Proteomes" id="UP000596902"/>
    </source>
</evidence>
<name>A0A8H7EH11_9PLEO</name>
<keyword evidence="1" id="KW-0863">Zinc-finger</keyword>
<dbReference type="PANTHER" id="PTHR16047">
    <property type="entry name" value="RFWD3 PROTEIN"/>
    <property type="match status" value="1"/>
</dbReference>
<dbReference type="Pfam" id="PF13639">
    <property type="entry name" value="zf-RING_2"/>
    <property type="match status" value="1"/>
</dbReference>
<dbReference type="InterPro" id="IPR037381">
    <property type="entry name" value="RFWD3"/>
</dbReference>
<dbReference type="GO" id="GO:0008270">
    <property type="term" value="F:zinc ion binding"/>
    <property type="evidence" value="ECO:0007669"/>
    <property type="project" value="UniProtKB-KW"/>
</dbReference>
<dbReference type="EMBL" id="JAAABM010000008">
    <property type="protein sequence ID" value="KAF7675524.1"/>
    <property type="molecule type" value="Genomic_DNA"/>
</dbReference>
<proteinExistence type="predicted"/>
<dbReference type="PROSITE" id="PS50089">
    <property type="entry name" value="ZF_RING_2"/>
    <property type="match status" value="1"/>
</dbReference>
<reference evidence="3" key="1">
    <citation type="submission" date="2020-01" db="EMBL/GenBank/DDBJ databases">
        <authorList>
            <person name="Feng Z.H.Z."/>
        </authorList>
    </citation>
    <scope>NUCLEOTIDE SEQUENCE</scope>
    <source>
        <strain evidence="3">CBS107.38</strain>
    </source>
</reference>
<keyword evidence="4" id="KW-1185">Reference proteome</keyword>
<feature type="domain" description="RING-type" evidence="2">
    <location>
        <begin position="17"/>
        <end position="60"/>
    </location>
</feature>
<protein>
    <recommendedName>
        <fullName evidence="2">RING-type domain-containing protein</fullName>
    </recommendedName>
</protein>
<dbReference type="GO" id="GO:0005634">
    <property type="term" value="C:nucleus"/>
    <property type="evidence" value="ECO:0007669"/>
    <property type="project" value="InterPro"/>
</dbReference>
<comment type="caution">
    <text evidence="3">The sequence shown here is derived from an EMBL/GenBank/DDBJ whole genome shotgun (WGS) entry which is preliminary data.</text>
</comment>
<keyword evidence="1" id="KW-0862">Zinc</keyword>
<dbReference type="Gene3D" id="3.30.40.10">
    <property type="entry name" value="Zinc/RING finger domain, C3HC4 (zinc finger)"/>
    <property type="match status" value="1"/>
</dbReference>